<dbReference type="PANTHER" id="PTHR36435">
    <property type="entry name" value="SLR1288 PROTEIN"/>
    <property type="match status" value="1"/>
</dbReference>
<dbReference type="GO" id="GO:0080120">
    <property type="term" value="P:CAAX-box protein maturation"/>
    <property type="evidence" value="ECO:0007669"/>
    <property type="project" value="UniProtKB-ARBA"/>
</dbReference>
<proteinExistence type="inferred from homology"/>
<dbReference type="EMBL" id="AZDL01000003">
    <property type="protein sequence ID" value="KRK93360.1"/>
    <property type="molecule type" value="Genomic_DNA"/>
</dbReference>
<evidence type="ECO:0000259" key="3">
    <source>
        <dbReference type="Pfam" id="PF02517"/>
    </source>
</evidence>
<comment type="caution">
    <text evidence="4">The sequence shown here is derived from an EMBL/GenBank/DDBJ whole genome shotgun (WGS) entry which is preliminary data.</text>
</comment>
<dbReference type="GO" id="GO:0004175">
    <property type="term" value="F:endopeptidase activity"/>
    <property type="evidence" value="ECO:0007669"/>
    <property type="project" value="UniProtKB-ARBA"/>
</dbReference>
<feature type="transmembrane region" description="Helical" evidence="2">
    <location>
        <begin position="174"/>
        <end position="192"/>
    </location>
</feature>
<name>A0AAJ0PCX8_LATCU</name>
<comment type="similarity">
    <text evidence="1">Belongs to the UPF0177 family.</text>
</comment>
<keyword evidence="2" id="KW-1133">Transmembrane helix</keyword>
<feature type="transmembrane region" description="Helical" evidence="2">
    <location>
        <begin position="12"/>
        <end position="33"/>
    </location>
</feature>
<feature type="transmembrane region" description="Helical" evidence="2">
    <location>
        <begin position="45"/>
        <end position="65"/>
    </location>
</feature>
<evidence type="ECO:0000313" key="5">
    <source>
        <dbReference type="Proteomes" id="UP000050828"/>
    </source>
</evidence>
<feature type="transmembrane region" description="Helical" evidence="2">
    <location>
        <begin position="148"/>
        <end position="168"/>
    </location>
</feature>
<organism evidence="4 5">
    <name type="scientific">Latilactobacillus curvatus JCM 1096 = DSM 20019</name>
    <dbReference type="NCBI Taxonomy" id="1293592"/>
    <lineage>
        <taxon>Bacteria</taxon>
        <taxon>Bacillati</taxon>
        <taxon>Bacillota</taxon>
        <taxon>Bacilli</taxon>
        <taxon>Lactobacillales</taxon>
        <taxon>Lactobacillaceae</taxon>
        <taxon>Latilactobacillus</taxon>
    </lineage>
</organism>
<keyword evidence="4" id="KW-0645">Protease</keyword>
<dbReference type="Pfam" id="PF02517">
    <property type="entry name" value="Rce1-like"/>
    <property type="match status" value="1"/>
</dbReference>
<evidence type="ECO:0000313" key="4">
    <source>
        <dbReference type="EMBL" id="KRK93360.1"/>
    </source>
</evidence>
<dbReference type="Proteomes" id="UP000050828">
    <property type="component" value="Unassembled WGS sequence"/>
</dbReference>
<keyword evidence="2" id="KW-0472">Membrane</keyword>
<dbReference type="GeneID" id="49610538"/>
<sequence>MALIKHVKHGIAFLLLIIIQQVPLMIVSGLTLLPKAQQTTHLILVFGWLFLITTIGITALMWYYYQKIKSTRYDQPFTKQTWWTMLIGFIAMVAVNNGTIPFMHATGNANVDALTSVFQTIGIFMLPYALFLGPIMEELLFRGFLMNWFFPGTPIISIGLSAILFGLMHGATDPIYFISKALLGLILAIVYYRTHNIKSNIALHMLNNITAGFTIF</sequence>
<dbReference type="RefSeq" id="WP_235805381.1">
    <property type="nucleotide sequence ID" value="NZ_AZDL01000003.1"/>
</dbReference>
<reference evidence="4 5" key="1">
    <citation type="journal article" date="2015" name="Genome Announc.">
        <title>Expanding the biotechnology potential of lactobacilli through comparative genomics of 213 strains and associated genera.</title>
        <authorList>
            <person name="Sun Z."/>
            <person name="Harris H.M."/>
            <person name="McCann A."/>
            <person name="Guo C."/>
            <person name="Argimon S."/>
            <person name="Zhang W."/>
            <person name="Yang X."/>
            <person name="Jeffery I.B."/>
            <person name="Cooney J.C."/>
            <person name="Kagawa T.F."/>
            <person name="Liu W."/>
            <person name="Song Y."/>
            <person name="Salvetti E."/>
            <person name="Wrobel A."/>
            <person name="Rasinkangas P."/>
            <person name="Parkhill J."/>
            <person name="Rea M.C."/>
            <person name="O'Sullivan O."/>
            <person name="Ritari J."/>
            <person name="Douillard F.P."/>
            <person name="Paul Ross R."/>
            <person name="Yang R."/>
            <person name="Briner A.E."/>
            <person name="Felis G.E."/>
            <person name="de Vos W.M."/>
            <person name="Barrangou R."/>
            <person name="Klaenhammer T.R."/>
            <person name="Caufield P.W."/>
            <person name="Cui Y."/>
            <person name="Zhang H."/>
            <person name="O'Toole P.W."/>
        </authorList>
    </citation>
    <scope>NUCLEOTIDE SEQUENCE [LARGE SCALE GENOMIC DNA]</scope>
    <source>
        <strain evidence="4 5">DSM 20019</strain>
    </source>
</reference>
<keyword evidence="4" id="KW-0378">Hydrolase</keyword>
<accession>A0AAJ0PCX8</accession>
<protein>
    <submittedName>
        <fullName evidence="4">CAAX amino terminal protease family protein</fullName>
    </submittedName>
</protein>
<dbReference type="GO" id="GO:0006508">
    <property type="term" value="P:proteolysis"/>
    <property type="evidence" value="ECO:0007669"/>
    <property type="project" value="UniProtKB-KW"/>
</dbReference>
<dbReference type="AlphaFoldDB" id="A0AAJ0PCX8"/>
<feature type="transmembrane region" description="Helical" evidence="2">
    <location>
        <begin position="117"/>
        <end position="136"/>
    </location>
</feature>
<feature type="transmembrane region" description="Helical" evidence="2">
    <location>
        <begin position="86"/>
        <end position="105"/>
    </location>
</feature>
<dbReference type="InterPro" id="IPR003675">
    <property type="entry name" value="Rce1/LyrA-like_dom"/>
</dbReference>
<feature type="domain" description="CAAX prenyl protease 2/Lysostaphin resistance protein A-like" evidence="3">
    <location>
        <begin position="123"/>
        <end position="209"/>
    </location>
</feature>
<evidence type="ECO:0000256" key="1">
    <source>
        <dbReference type="ARBA" id="ARBA00009067"/>
    </source>
</evidence>
<evidence type="ECO:0000256" key="2">
    <source>
        <dbReference type="SAM" id="Phobius"/>
    </source>
</evidence>
<dbReference type="PANTHER" id="PTHR36435:SF1">
    <property type="entry name" value="CAAX AMINO TERMINAL PROTEASE FAMILY PROTEIN"/>
    <property type="match status" value="1"/>
</dbReference>
<gene>
    <name evidence="4" type="ORF">FC08_GL000841</name>
</gene>
<keyword evidence="2" id="KW-0812">Transmembrane</keyword>
<dbReference type="InterPro" id="IPR052710">
    <property type="entry name" value="CAAX_protease"/>
</dbReference>